<dbReference type="Gene3D" id="1.10.10.1290">
    <property type="entry name" value="Transcriptional regulator DELLA, N-terminal domain"/>
    <property type="match status" value="1"/>
</dbReference>
<protein>
    <recommendedName>
        <fullName evidence="2">Transcriptional factor DELLA N-terminal domain-containing protein</fullName>
    </recommendedName>
</protein>
<comment type="caution">
    <text evidence="3">The sequence shown here is derived from an EMBL/GenBank/DDBJ whole genome shotgun (WGS) entry which is preliminary data.</text>
</comment>
<dbReference type="Pfam" id="PF12041">
    <property type="entry name" value="DELLA"/>
    <property type="match status" value="1"/>
</dbReference>
<dbReference type="InterPro" id="IPR038088">
    <property type="entry name" value="DELLA_N_sf"/>
</dbReference>
<dbReference type="Proteomes" id="UP001237642">
    <property type="component" value="Unassembled WGS sequence"/>
</dbReference>
<sequence>MKRDHPHPHPQPNQPSFSDCEQDVGVDELLTVVGYKVKSSDMAMGQAQQQGISQLGSDTVHYNPSDLSSWLESMIAELNPQPHHLASGSNIIFDDSDYDLKAVPGKAVFPNQNQIIQPVKELTESKDTSR</sequence>
<dbReference type="AlphaFoldDB" id="A0AAD8LZ24"/>
<gene>
    <name evidence="3" type="ORF">POM88_047797</name>
</gene>
<evidence type="ECO:0000313" key="4">
    <source>
        <dbReference type="Proteomes" id="UP001237642"/>
    </source>
</evidence>
<evidence type="ECO:0000313" key="3">
    <source>
        <dbReference type="EMBL" id="KAK1354541.1"/>
    </source>
</evidence>
<feature type="region of interest" description="Disordered" evidence="1">
    <location>
        <begin position="1"/>
        <end position="22"/>
    </location>
</feature>
<organism evidence="3 4">
    <name type="scientific">Heracleum sosnowskyi</name>
    <dbReference type="NCBI Taxonomy" id="360622"/>
    <lineage>
        <taxon>Eukaryota</taxon>
        <taxon>Viridiplantae</taxon>
        <taxon>Streptophyta</taxon>
        <taxon>Embryophyta</taxon>
        <taxon>Tracheophyta</taxon>
        <taxon>Spermatophyta</taxon>
        <taxon>Magnoliopsida</taxon>
        <taxon>eudicotyledons</taxon>
        <taxon>Gunneridae</taxon>
        <taxon>Pentapetalae</taxon>
        <taxon>asterids</taxon>
        <taxon>campanulids</taxon>
        <taxon>Apiales</taxon>
        <taxon>Apiaceae</taxon>
        <taxon>Apioideae</taxon>
        <taxon>apioid superclade</taxon>
        <taxon>Tordylieae</taxon>
        <taxon>Tordyliinae</taxon>
        <taxon>Heracleum</taxon>
    </lineage>
</organism>
<dbReference type="EMBL" id="JAUIZM010000011">
    <property type="protein sequence ID" value="KAK1354541.1"/>
    <property type="molecule type" value="Genomic_DNA"/>
</dbReference>
<keyword evidence="4" id="KW-1185">Reference proteome</keyword>
<dbReference type="InterPro" id="IPR021914">
    <property type="entry name" value="TF_DELLA_N"/>
</dbReference>
<name>A0AAD8LZ24_9APIA</name>
<proteinExistence type="predicted"/>
<reference evidence="3" key="1">
    <citation type="submission" date="2023-02" db="EMBL/GenBank/DDBJ databases">
        <title>Genome of toxic invasive species Heracleum sosnowskyi carries increased number of genes despite the absence of recent whole-genome duplications.</title>
        <authorList>
            <person name="Schelkunov M."/>
            <person name="Shtratnikova V."/>
            <person name="Makarenko M."/>
            <person name="Klepikova A."/>
            <person name="Omelchenko D."/>
            <person name="Novikova G."/>
            <person name="Obukhova E."/>
            <person name="Bogdanov V."/>
            <person name="Penin A."/>
            <person name="Logacheva M."/>
        </authorList>
    </citation>
    <scope>NUCLEOTIDE SEQUENCE</scope>
    <source>
        <strain evidence="3">Hsosn_3</strain>
        <tissue evidence="3">Leaf</tissue>
    </source>
</reference>
<evidence type="ECO:0000259" key="2">
    <source>
        <dbReference type="Pfam" id="PF12041"/>
    </source>
</evidence>
<reference evidence="3" key="2">
    <citation type="submission" date="2023-05" db="EMBL/GenBank/DDBJ databases">
        <authorList>
            <person name="Schelkunov M.I."/>
        </authorList>
    </citation>
    <scope>NUCLEOTIDE SEQUENCE</scope>
    <source>
        <strain evidence="3">Hsosn_3</strain>
        <tissue evidence="3">Leaf</tissue>
    </source>
</reference>
<evidence type="ECO:0000256" key="1">
    <source>
        <dbReference type="SAM" id="MobiDB-lite"/>
    </source>
</evidence>
<dbReference type="SMART" id="SM01129">
    <property type="entry name" value="DELLA"/>
    <property type="match status" value="1"/>
</dbReference>
<accession>A0AAD8LZ24</accession>
<feature type="domain" description="Transcriptional factor DELLA N-terminal" evidence="2">
    <location>
        <begin position="27"/>
        <end position="82"/>
    </location>
</feature>